<reference evidence="2" key="1">
    <citation type="journal article" date="2020" name="Fungal Divers.">
        <title>Resolving the Mortierellaceae phylogeny through synthesis of multi-gene phylogenetics and phylogenomics.</title>
        <authorList>
            <person name="Vandepol N."/>
            <person name="Liber J."/>
            <person name="Desiro A."/>
            <person name="Na H."/>
            <person name="Kennedy M."/>
            <person name="Barry K."/>
            <person name="Grigoriev I.V."/>
            <person name="Miller A.N."/>
            <person name="O'Donnell K."/>
            <person name="Stajich J.E."/>
            <person name="Bonito G."/>
        </authorList>
    </citation>
    <scope>NUCLEOTIDE SEQUENCE</scope>
    <source>
        <strain evidence="2">NVP1</strain>
    </source>
</reference>
<name>A0A9P5SCM4_9FUNG</name>
<keyword evidence="3" id="KW-1185">Reference proteome</keyword>
<dbReference type="AlphaFoldDB" id="A0A9P5SCM4"/>
<sequence>MASLLLTPSKQACHARILGIRSFAVSTSVAKKHAKKHSGNVATNSPPPPLTTSSSTTTPPPPPPKQTKNPFTALANANSVLAYVGPYASTLRQCKSVAFVFGACGCIAVPSTLYLGNTEHVLAIMAGVASLTPSMLLHQLFKNDVTKIHVQGKNAGGAIQVSVDEPFKLIFEKLSWRGAVLQTQVLSNDLHRQDETEKSLTWIAHKATIPPPPVPTSVARANSQAYKDKVRRHAQQEPTSQRYRINKAMLESNPSFAFLKEHVEGQSRRRDLDVAKV</sequence>
<evidence type="ECO:0000256" key="1">
    <source>
        <dbReference type="SAM" id="MobiDB-lite"/>
    </source>
</evidence>
<proteinExistence type="predicted"/>
<feature type="region of interest" description="Disordered" evidence="1">
    <location>
        <begin position="34"/>
        <end position="70"/>
    </location>
</feature>
<accession>A0A9P5SCM4</accession>
<dbReference type="EMBL" id="JAAAUY010001323">
    <property type="protein sequence ID" value="KAF9323262.1"/>
    <property type="molecule type" value="Genomic_DNA"/>
</dbReference>
<comment type="caution">
    <text evidence="2">The sequence shown here is derived from an EMBL/GenBank/DDBJ whole genome shotgun (WGS) entry which is preliminary data.</text>
</comment>
<organism evidence="2 3">
    <name type="scientific">Podila minutissima</name>
    <dbReference type="NCBI Taxonomy" id="64525"/>
    <lineage>
        <taxon>Eukaryota</taxon>
        <taxon>Fungi</taxon>
        <taxon>Fungi incertae sedis</taxon>
        <taxon>Mucoromycota</taxon>
        <taxon>Mortierellomycotina</taxon>
        <taxon>Mortierellomycetes</taxon>
        <taxon>Mortierellales</taxon>
        <taxon>Mortierellaceae</taxon>
        <taxon>Podila</taxon>
    </lineage>
</organism>
<evidence type="ECO:0000313" key="2">
    <source>
        <dbReference type="EMBL" id="KAF9323262.1"/>
    </source>
</evidence>
<gene>
    <name evidence="2" type="ORF">BG006_001624</name>
</gene>
<dbReference type="Proteomes" id="UP000696485">
    <property type="component" value="Unassembled WGS sequence"/>
</dbReference>
<protein>
    <submittedName>
        <fullName evidence="2">Uncharacterized protein</fullName>
    </submittedName>
</protein>
<evidence type="ECO:0000313" key="3">
    <source>
        <dbReference type="Proteomes" id="UP000696485"/>
    </source>
</evidence>